<keyword evidence="2" id="KW-1185">Reference proteome</keyword>
<proteinExistence type="predicted"/>
<protein>
    <recommendedName>
        <fullName evidence="3">DUF4238 domain-containing protein</fullName>
    </recommendedName>
</protein>
<name>A0A1I6T7R0_9CAUL</name>
<dbReference type="EMBL" id="FOZV01000008">
    <property type="protein sequence ID" value="SFS85281.1"/>
    <property type="molecule type" value="Genomic_DNA"/>
</dbReference>
<accession>A0A1I6T7R0</accession>
<evidence type="ECO:0008006" key="3">
    <source>
        <dbReference type="Google" id="ProtNLM"/>
    </source>
</evidence>
<dbReference type="InterPro" id="IPR025332">
    <property type="entry name" value="DUF4238"/>
</dbReference>
<dbReference type="AlphaFoldDB" id="A0A1I6T7R0"/>
<reference evidence="2" key="1">
    <citation type="submission" date="2016-10" db="EMBL/GenBank/DDBJ databases">
        <authorList>
            <person name="Varghese N."/>
            <person name="Submissions S."/>
        </authorList>
    </citation>
    <scope>NUCLEOTIDE SEQUENCE [LARGE SCALE GENOMIC DNA]</scope>
    <source>
        <strain evidence="2">CGMCC 1.10683</strain>
    </source>
</reference>
<gene>
    <name evidence="1" type="ORF">SAMN05192570_3045</name>
</gene>
<evidence type="ECO:0000313" key="1">
    <source>
        <dbReference type="EMBL" id="SFS85281.1"/>
    </source>
</evidence>
<dbReference type="RefSeq" id="WP_092312772.1">
    <property type="nucleotide sequence ID" value="NZ_FOZV01000008.1"/>
</dbReference>
<dbReference type="Pfam" id="PF14022">
    <property type="entry name" value="DUF4238"/>
    <property type="match status" value="1"/>
</dbReference>
<organism evidence="1 2">
    <name type="scientific">Brevundimonas viscosa</name>
    <dbReference type="NCBI Taxonomy" id="871741"/>
    <lineage>
        <taxon>Bacteria</taxon>
        <taxon>Pseudomonadati</taxon>
        <taxon>Pseudomonadota</taxon>
        <taxon>Alphaproteobacteria</taxon>
        <taxon>Caulobacterales</taxon>
        <taxon>Caulobacteraceae</taxon>
        <taxon>Brevundimonas</taxon>
    </lineage>
</organism>
<sequence>MSTRSHRHNHYVPEWYQKRFLPAGQHRLHYLDLRPDRVESDGHIHTRRALNFWGPRRCFAQDDLYTTYGTDGENTDVERFFFGNLDRTAPSSVEFFANFDHRTIEEGAFETFLRNMSVQKLRTPRGIAWLRSVIGTPDRNALLQELQRLQNLFCATWTNCVWQIADAGSSPTRFILSDNPVTIYNRDCFPGARECRFPNDPDVRLAGTQTIFPLSSQKVLLLTNLTWARNPYQSATRLGPNRRLMRDAMFHFGDIQIGRQLSEEEVVEINFIIKKRADRYVAAADPEWLYPERAIRCDHWRKLGDGYLLMPDPRHVHMGGTMWATYTSGETVSYNEYGHRPWEREFENTKREQVEREALLRFQAEWAALHGPYYRGFTSHFRDRMDQPVTDEYHRHLVRLDELTRLRNGERQRRRRLMRG</sequence>
<evidence type="ECO:0000313" key="2">
    <source>
        <dbReference type="Proteomes" id="UP000198788"/>
    </source>
</evidence>
<dbReference type="Proteomes" id="UP000198788">
    <property type="component" value="Unassembled WGS sequence"/>
</dbReference>
<dbReference type="OrthoDB" id="1551443at2"/>